<proteinExistence type="inferred from homology"/>
<dbReference type="GO" id="GO:0003723">
    <property type="term" value="F:RNA binding"/>
    <property type="evidence" value="ECO:0007669"/>
    <property type="project" value="UniProtKB-KW"/>
</dbReference>
<keyword evidence="6" id="KW-1185">Reference proteome</keyword>
<dbReference type="SUPFAM" id="SSF55174">
    <property type="entry name" value="Alpha-L RNA-binding motif"/>
    <property type="match status" value="1"/>
</dbReference>
<dbReference type="Pfam" id="PF01479">
    <property type="entry name" value="S4"/>
    <property type="match status" value="1"/>
</dbReference>
<evidence type="ECO:0000256" key="3">
    <source>
        <dbReference type="PROSITE-ProRule" id="PRU00182"/>
    </source>
</evidence>
<name>A0A7T6Z3B1_9BACI</name>
<dbReference type="PROSITE" id="PS50889">
    <property type="entry name" value="S4"/>
    <property type="match status" value="1"/>
</dbReference>
<keyword evidence="5" id="KW-0808">Transferase</keyword>
<evidence type="ECO:0000313" key="6">
    <source>
        <dbReference type="Proteomes" id="UP000595823"/>
    </source>
</evidence>
<dbReference type="Proteomes" id="UP000595823">
    <property type="component" value="Chromosome"/>
</dbReference>
<dbReference type="CDD" id="cd02440">
    <property type="entry name" value="AdoMet_MTases"/>
    <property type="match status" value="1"/>
</dbReference>
<dbReference type="CDD" id="cd00165">
    <property type="entry name" value="S4"/>
    <property type="match status" value="1"/>
</dbReference>
<evidence type="ECO:0000256" key="1">
    <source>
        <dbReference type="ARBA" id="ARBA00022884"/>
    </source>
</evidence>
<gene>
    <name evidence="5" type="ORF">HUG15_10395</name>
</gene>
<dbReference type="InterPro" id="IPR036986">
    <property type="entry name" value="S4_RNA-bd_sf"/>
</dbReference>
<dbReference type="Pfam" id="PF01728">
    <property type="entry name" value="FtsJ"/>
    <property type="match status" value="1"/>
</dbReference>
<dbReference type="InterPro" id="IPR029063">
    <property type="entry name" value="SAM-dependent_MTases_sf"/>
</dbReference>
<dbReference type="GO" id="GO:0032259">
    <property type="term" value="P:methylation"/>
    <property type="evidence" value="ECO:0007669"/>
    <property type="project" value="UniProtKB-KW"/>
</dbReference>
<keyword evidence="1 3" id="KW-0694">RNA-binding</keyword>
<dbReference type="EMBL" id="CP054705">
    <property type="protein sequence ID" value="QQK75927.1"/>
    <property type="molecule type" value="Genomic_DNA"/>
</dbReference>
<dbReference type="InterPro" id="IPR002877">
    <property type="entry name" value="RNA_MeTrfase_FtsJ_dom"/>
</dbReference>
<dbReference type="PANTHER" id="PTHR32319:SF0">
    <property type="entry name" value="BACTERIAL HEMOLYSIN-LIKE PROTEIN"/>
    <property type="match status" value="1"/>
</dbReference>
<dbReference type="SUPFAM" id="SSF53335">
    <property type="entry name" value="S-adenosyl-L-methionine-dependent methyltransferases"/>
    <property type="match status" value="1"/>
</dbReference>
<dbReference type="AlphaFoldDB" id="A0A7T6Z3B1"/>
<dbReference type="InterPro" id="IPR047048">
    <property type="entry name" value="TlyA"/>
</dbReference>
<dbReference type="SMART" id="SM00363">
    <property type="entry name" value="S4"/>
    <property type="match status" value="1"/>
</dbReference>
<reference evidence="5 6" key="1">
    <citation type="submission" date="2020-06" db="EMBL/GenBank/DDBJ databases">
        <title>Genomic analysis of Salicibibacter sp. NKC5-3.</title>
        <authorList>
            <person name="Oh Y.J."/>
        </authorList>
    </citation>
    <scope>NUCLEOTIDE SEQUENCE [LARGE SCALE GENOMIC DNA]</scope>
    <source>
        <strain evidence="5 6">NKC5-3</strain>
    </source>
</reference>
<accession>A0A7T6Z3B1</accession>
<protein>
    <submittedName>
        <fullName evidence="5">TlyA family RNA methyltransferase</fullName>
    </submittedName>
</protein>
<evidence type="ECO:0000259" key="4">
    <source>
        <dbReference type="SMART" id="SM00363"/>
    </source>
</evidence>
<dbReference type="Gene3D" id="3.10.290.10">
    <property type="entry name" value="RNA-binding S4 domain"/>
    <property type="match status" value="1"/>
</dbReference>
<dbReference type="RefSeq" id="WP_200128557.1">
    <property type="nucleotide sequence ID" value="NZ_CP054705.1"/>
</dbReference>
<feature type="domain" description="RNA-binding S4" evidence="4">
    <location>
        <begin position="4"/>
        <end position="69"/>
    </location>
</feature>
<comment type="similarity">
    <text evidence="2">Belongs to the TlyA family.</text>
</comment>
<dbReference type="InterPro" id="IPR004538">
    <property type="entry name" value="Hemolysin_A/TlyA"/>
</dbReference>
<dbReference type="InterPro" id="IPR002942">
    <property type="entry name" value="S4_RNA-bd"/>
</dbReference>
<keyword evidence="5" id="KW-0489">Methyltransferase</keyword>
<organism evidence="5 6">
    <name type="scientific">Salicibibacter cibarius</name>
    <dbReference type="NCBI Taxonomy" id="2743000"/>
    <lineage>
        <taxon>Bacteria</taxon>
        <taxon>Bacillati</taxon>
        <taxon>Bacillota</taxon>
        <taxon>Bacilli</taxon>
        <taxon>Bacillales</taxon>
        <taxon>Bacillaceae</taxon>
        <taxon>Salicibibacter</taxon>
    </lineage>
</organism>
<dbReference type="GO" id="GO:0008168">
    <property type="term" value="F:methyltransferase activity"/>
    <property type="evidence" value="ECO:0007669"/>
    <property type="project" value="UniProtKB-KW"/>
</dbReference>
<sequence>MKKERADVLLVEKGLLSTREKARRSIMAGLVYTDKERIEKPGMKVDPELPLYLKGDIHPYVSRGGLKLEKALQVFPIKIKEKIVLDVGASTGGFTDCALQHGAKSVYAVDVGYNQLDFGLRSDPRVHVLERLNFRYAKQSDFVHGTPAVAVCDVSFISLKHLLPKMSDVLSEHGEACVLIKPQFEAEREEVGKKGIVRDRSIHARVIESVMKVSVISHLQPAGLQVSPITGSGGNVEYLLYLRKSKEEKPIPVECIAKAVNPLSE</sequence>
<dbReference type="PANTHER" id="PTHR32319">
    <property type="entry name" value="BACTERIAL HEMOLYSIN-LIKE PROTEIN"/>
    <property type="match status" value="1"/>
</dbReference>
<dbReference type="NCBIfam" id="TIGR00478">
    <property type="entry name" value="tly"/>
    <property type="match status" value="1"/>
</dbReference>
<evidence type="ECO:0000313" key="5">
    <source>
        <dbReference type="EMBL" id="QQK75927.1"/>
    </source>
</evidence>
<evidence type="ECO:0000256" key="2">
    <source>
        <dbReference type="ARBA" id="ARBA00029460"/>
    </source>
</evidence>
<dbReference type="PIRSF" id="PIRSF005578">
    <property type="entry name" value="TlyA"/>
    <property type="match status" value="1"/>
</dbReference>
<dbReference type="Gene3D" id="3.40.50.150">
    <property type="entry name" value="Vaccinia Virus protein VP39"/>
    <property type="match status" value="1"/>
</dbReference>
<dbReference type="KEGG" id="scia:HUG15_10395"/>